<evidence type="ECO:0000256" key="7">
    <source>
        <dbReference type="ARBA" id="ARBA00023145"/>
    </source>
</evidence>
<keyword evidence="11 12" id="KW-0670">Pyruvate</keyword>
<feature type="active site" description="Charge relay system; for autoendoproteolytic cleavage activity" evidence="12">
    <location>
        <position position="250"/>
    </location>
</feature>
<keyword evidence="3 12" id="KW-0444">Lipid biosynthesis</keyword>
<feature type="active site" description="Charge relay system; for autoendoproteolytic cleavage activity" evidence="12">
    <location>
        <position position="147"/>
    </location>
</feature>
<comment type="subcellular location">
    <subcellularLocation>
        <location evidence="12">Cell membrane</location>
        <topology evidence="12">Peripheral membrane protein</topology>
    </subcellularLocation>
</comment>
<proteinExistence type="inferred from homology"/>
<evidence type="ECO:0000256" key="12">
    <source>
        <dbReference type="HAMAP-Rule" id="MF_00662"/>
    </source>
</evidence>
<comment type="caution">
    <text evidence="13">The sequence shown here is derived from an EMBL/GenBank/DDBJ whole genome shotgun (WGS) entry which is preliminary data.</text>
</comment>
<feature type="active site" description="Charge relay system; for autoendoproteolytic cleavage activity" evidence="12">
    <location>
        <position position="90"/>
    </location>
</feature>
<gene>
    <name evidence="13" type="primary">asd</name>
    <name evidence="12" type="synonym">psd</name>
    <name evidence="13" type="ORF">V6X73_01780</name>
</gene>
<comment type="subunit">
    <text evidence="12">Heterodimer of a large membrane-associated beta subunit and a small pyruvoyl-containing alpha subunit.</text>
</comment>
<dbReference type="InterPro" id="IPR033178">
    <property type="entry name" value="PSD_type1_pro"/>
</dbReference>
<comment type="catalytic activity">
    <reaction evidence="12">
        <text>a 1,2-diacyl-sn-glycero-3-phospho-L-serine + H(+) = a 1,2-diacyl-sn-glycero-3-phosphoethanolamine + CO2</text>
        <dbReference type="Rhea" id="RHEA:20828"/>
        <dbReference type="ChEBI" id="CHEBI:15378"/>
        <dbReference type="ChEBI" id="CHEBI:16526"/>
        <dbReference type="ChEBI" id="CHEBI:57262"/>
        <dbReference type="ChEBI" id="CHEBI:64612"/>
        <dbReference type="EC" id="4.1.1.65"/>
    </reaction>
</comment>
<dbReference type="InterPro" id="IPR003817">
    <property type="entry name" value="PS_Dcarbxylase"/>
</dbReference>
<evidence type="ECO:0000256" key="8">
    <source>
        <dbReference type="ARBA" id="ARBA00023209"/>
    </source>
</evidence>
<keyword evidence="6 12" id="KW-0472">Membrane</keyword>
<feature type="modified residue" description="Pyruvic acid (Ser); by autocatalysis" evidence="12">
    <location>
        <position position="250"/>
    </location>
</feature>
<comment type="pathway">
    <text evidence="12">Phospholipid metabolism; phosphatidylethanolamine biosynthesis; phosphatidylethanolamine from CDP-diacylglycerol: step 2/2.</text>
</comment>
<evidence type="ECO:0000313" key="13">
    <source>
        <dbReference type="EMBL" id="MEX0468468.1"/>
    </source>
</evidence>
<dbReference type="RefSeq" id="WP_367958030.1">
    <property type="nucleotide sequence ID" value="NZ_JBAKFK010000001.1"/>
</dbReference>
<keyword evidence="8 12" id="KW-0594">Phospholipid biosynthesis</keyword>
<keyword evidence="7 12" id="KW-0865">Zymogen</keyword>
<feature type="site" description="Cleavage (non-hydrolytic); by autocatalysis" evidence="12">
    <location>
        <begin position="249"/>
        <end position="250"/>
    </location>
</feature>
<reference evidence="13 14" key="1">
    <citation type="submission" date="2024-02" db="EMBL/GenBank/DDBJ databases">
        <title>New especies of Spiribacter isolated from saline water.</title>
        <authorList>
            <person name="Leon M.J."/>
            <person name="De La Haba R."/>
            <person name="Sanchez-Porro C."/>
            <person name="Ventosa A."/>
        </authorList>
    </citation>
    <scope>NUCLEOTIDE SEQUENCE [LARGE SCALE GENOMIC DNA]</scope>
    <source>
        <strain evidence="14">ag22IC6-390</strain>
    </source>
</reference>
<keyword evidence="5 12" id="KW-0443">Lipid metabolism</keyword>
<evidence type="ECO:0000256" key="6">
    <source>
        <dbReference type="ARBA" id="ARBA00023136"/>
    </source>
</evidence>
<dbReference type="Proteomes" id="UP001556709">
    <property type="component" value="Unassembled WGS sequence"/>
</dbReference>
<comment type="similarity">
    <text evidence="12">Belongs to the phosphatidylserine decarboxylase family. PSD-B subfamily. Prokaryotic type I sub-subfamily.</text>
</comment>
<keyword evidence="4 12" id="KW-0210">Decarboxylase</keyword>
<evidence type="ECO:0000313" key="14">
    <source>
        <dbReference type="Proteomes" id="UP001556709"/>
    </source>
</evidence>
<protein>
    <recommendedName>
        <fullName evidence="12">Phosphatidylserine decarboxylase proenzyme</fullName>
        <ecNumber evidence="12">4.1.1.65</ecNumber>
    </recommendedName>
    <component>
        <recommendedName>
            <fullName evidence="12">Phosphatidylserine decarboxylase alpha chain</fullName>
        </recommendedName>
    </component>
    <component>
        <recommendedName>
            <fullName evidence="12">Phosphatidylserine decarboxylase beta chain</fullName>
        </recommendedName>
    </component>
</protein>
<dbReference type="InterPro" id="IPR033177">
    <property type="entry name" value="PSD-B"/>
</dbReference>
<evidence type="ECO:0000256" key="5">
    <source>
        <dbReference type="ARBA" id="ARBA00023098"/>
    </source>
</evidence>
<accession>A0ABV3TA17</accession>
<keyword evidence="9 12" id="KW-0456">Lyase</keyword>
<evidence type="ECO:0000256" key="4">
    <source>
        <dbReference type="ARBA" id="ARBA00022793"/>
    </source>
</evidence>
<keyword evidence="2 12" id="KW-1003">Cell membrane</keyword>
<dbReference type="GO" id="GO:0004609">
    <property type="term" value="F:phosphatidylserine decarboxylase activity"/>
    <property type="evidence" value="ECO:0007669"/>
    <property type="project" value="UniProtKB-EC"/>
</dbReference>
<evidence type="ECO:0000256" key="1">
    <source>
        <dbReference type="ARBA" id="ARBA00005189"/>
    </source>
</evidence>
<name>A0ABV3TA17_9GAMM</name>
<keyword evidence="14" id="KW-1185">Reference proteome</keyword>
<evidence type="ECO:0000256" key="2">
    <source>
        <dbReference type="ARBA" id="ARBA00022475"/>
    </source>
</evidence>
<comment type="PTM">
    <text evidence="12">Is synthesized initially as an inactive proenzyme. Formation of the active enzyme involves a self-maturation process in which the active site pyruvoyl group is generated from an internal serine residue via an autocatalytic post-translational modification. Two non-identical subunits are generated from the proenzyme in this reaction, and the pyruvate is formed at the N-terminus of the alpha chain, which is derived from the carboxyl end of the proenzyme. The autoendoproteolytic cleavage occurs by a canonical serine protease mechanism, in which the side chain hydroxyl group of the serine supplies its oxygen atom to form the C-terminus of the beta chain, while the remainder of the serine residue undergoes an oxidative deamination to produce ammonia and the pyruvoyl prosthetic group on the alpha chain. During this reaction, the Ser that is part of the protease active site of the proenzyme becomes the pyruvoyl prosthetic group, which constitutes an essential element of the active site of the mature decarboxylase.</text>
</comment>
<organism evidence="13 14">
    <name type="scientific">Spiribacter pallidus</name>
    <dbReference type="NCBI Taxonomy" id="1987936"/>
    <lineage>
        <taxon>Bacteria</taxon>
        <taxon>Pseudomonadati</taxon>
        <taxon>Pseudomonadota</taxon>
        <taxon>Gammaproteobacteria</taxon>
        <taxon>Chromatiales</taxon>
        <taxon>Ectothiorhodospiraceae</taxon>
        <taxon>Spiribacter</taxon>
    </lineage>
</organism>
<dbReference type="HAMAP" id="MF_00662">
    <property type="entry name" value="PS_decarb_PSD_B_type1"/>
    <property type="match status" value="1"/>
</dbReference>
<dbReference type="NCBIfam" id="TIGR00163">
    <property type="entry name" value="PS_decarb"/>
    <property type="match status" value="1"/>
</dbReference>
<evidence type="ECO:0000256" key="9">
    <source>
        <dbReference type="ARBA" id="ARBA00023239"/>
    </source>
</evidence>
<comment type="function">
    <text evidence="12">Catalyzes the formation of phosphatidylethanolamine (PtdEtn) from phosphatidylserine (PtdSer).</text>
</comment>
<evidence type="ECO:0000256" key="11">
    <source>
        <dbReference type="ARBA" id="ARBA00023317"/>
    </source>
</evidence>
<dbReference type="PANTHER" id="PTHR10067">
    <property type="entry name" value="PHOSPHATIDYLSERINE DECARBOXYLASE"/>
    <property type="match status" value="1"/>
</dbReference>
<comment type="cofactor">
    <cofactor evidence="12">
        <name>pyruvate</name>
        <dbReference type="ChEBI" id="CHEBI:15361"/>
    </cofactor>
    <text evidence="12">Binds 1 pyruvoyl group covalently per subunit.</text>
</comment>
<dbReference type="EC" id="4.1.1.65" evidence="12"/>
<evidence type="ECO:0000256" key="3">
    <source>
        <dbReference type="ARBA" id="ARBA00022516"/>
    </source>
</evidence>
<dbReference type="EMBL" id="JBAKFM010000001">
    <property type="protein sequence ID" value="MEX0468468.1"/>
    <property type="molecule type" value="Genomic_DNA"/>
</dbReference>
<sequence>MLARLGAWLMAMLPQHGLSRCMHGVARWHWRPAKQLLIRAFCRYAGIDLTEAAIQDPADYPSLNALFTRALATGKRPIEATADAFVSPIDGALSEFGDIHEGELIQAKGQRYDLSSLLAGDPQLAAPFEAGRYATLYLSPRDYHRVHMPVTGELEQIIHVPGRLFGVSAPVVRHVPRVFARNERVITVFETAFGPMAMVLVGAIGVGSIETIWTGEITPPRGQRVRSWDFRSEPPVLPMGAEMGRFNLGSTVILLLPPDAVDWAPSLTPTMPLRMGQRLGQCHPRADALDDSGVWPVESHHLGDGVNPGSQGE</sequence>
<evidence type="ECO:0000256" key="10">
    <source>
        <dbReference type="ARBA" id="ARBA00023264"/>
    </source>
</evidence>
<dbReference type="PANTHER" id="PTHR10067:SF6">
    <property type="entry name" value="PHOSPHATIDYLSERINE DECARBOXYLASE PROENZYME, MITOCHONDRIAL"/>
    <property type="match status" value="1"/>
</dbReference>
<feature type="active site" description="Schiff-base intermediate with substrate; via pyruvic acid; for decarboxylase activity" evidence="12">
    <location>
        <position position="250"/>
    </location>
</feature>
<dbReference type="Pfam" id="PF02666">
    <property type="entry name" value="PS_Dcarbxylase"/>
    <property type="match status" value="1"/>
</dbReference>
<keyword evidence="10 12" id="KW-1208">Phospholipid metabolism</keyword>
<comment type="pathway">
    <text evidence="1">Lipid metabolism.</text>
</comment>
<feature type="chain" id="PRO_5044925068" description="Phosphatidylserine decarboxylase alpha chain" evidence="12">
    <location>
        <begin position="250"/>
        <end position="313"/>
    </location>
</feature>
<feature type="chain" id="PRO_5044925069" description="Phosphatidylserine decarboxylase beta chain" evidence="12">
    <location>
        <begin position="1"/>
        <end position="249"/>
    </location>
</feature>